<gene>
    <name evidence="6" type="ORF">LSAT_V11C600305300</name>
</gene>
<evidence type="ECO:0000313" key="7">
    <source>
        <dbReference type="Proteomes" id="UP000235145"/>
    </source>
</evidence>
<name>A0A9R1VCJ8_LACSA</name>
<reference evidence="6 7" key="1">
    <citation type="journal article" date="2017" name="Nat. Commun.">
        <title>Genome assembly with in vitro proximity ligation data and whole-genome triplication in lettuce.</title>
        <authorList>
            <person name="Reyes-Chin-Wo S."/>
            <person name="Wang Z."/>
            <person name="Yang X."/>
            <person name="Kozik A."/>
            <person name="Arikit S."/>
            <person name="Song C."/>
            <person name="Xia L."/>
            <person name="Froenicke L."/>
            <person name="Lavelle D.O."/>
            <person name="Truco M.J."/>
            <person name="Xia R."/>
            <person name="Zhu S."/>
            <person name="Xu C."/>
            <person name="Xu H."/>
            <person name="Xu X."/>
            <person name="Cox K."/>
            <person name="Korf I."/>
            <person name="Meyers B.C."/>
            <person name="Michelmore R.W."/>
        </authorList>
    </citation>
    <scope>NUCLEOTIDE SEQUENCE [LARGE SCALE GENOMIC DNA]</scope>
    <source>
        <strain evidence="7">cv. Salinas</strain>
        <tissue evidence="6">Seedlings</tissue>
    </source>
</reference>
<keyword evidence="2 4" id="KW-0863">Zinc-finger</keyword>
<sequence length="150" mass="17321">MNKFGMDLRNWNVNPGGPYIFEARNGFEGYVVNLQRKVCSCRLWDISGIPCVHAQFAILFTGQDLVQFICEWFSVDRFKAIYANNILPVNGRNLWPRTTYTKPLPPLAIRMQGRPTLKSKRHVTESQEKYSQNKMKVTGIGRTVQHKNCL</sequence>
<dbReference type="InterPro" id="IPR006564">
    <property type="entry name" value="Znf_PMZ"/>
</dbReference>
<evidence type="ECO:0000256" key="2">
    <source>
        <dbReference type="ARBA" id="ARBA00022771"/>
    </source>
</evidence>
<dbReference type="PANTHER" id="PTHR31973:SF187">
    <property type="entry name" value="MUTATOR TRANSPOSASE MUDRA PROTEIN"/>
    <property type="match status" value="1"/>
</dbReference>
<dbReference type="PANTHER" id="PTHR31973">
    <property type="entry name" value="POLYPROTEIN, PUTATIVE-RELATED"/>
    <property type="match status" value="1"/>
</dbReference>
<dbReference type="AlphaFoldDB" id="A0A9R1VCJ8"/>
<proteinExistence type="predicted"/>
<dbReference type="GO" id="GO:0008270">
    <property type="term" value="F:zinc ion binding"/>
    <property type="evidence" value="ECO:0007669"/>
    <property type="project" value="UniProtKB-KW"/>
</dbReference>
<keyword evidence="7" id="KW-1185">Reference proteome</keyword>
<keyword evidence="3" id="KW-0862">Zinc</keyword>
<organism evidence="6 7">
    <name type="scientific">Lactuca sativa</name>
    <name type="common">Garden lettuce</name>
    <dbReference type="NCBI Taxonomy" id="4236"/>
    <lineage>
        <taxon>Eukaryota</taxon>
        <taxon>Viridiplantae</taxon>
        <taxon>Streptophyta</taxon>
        <taxon>Embryophyta</taxon>
        <taxon>Tracheophyta</taxon>
        <taxon>Spermatophyta</taxon>
        <taxon>Magnoliopsida</taxon>
        <taxon>eudicotyledons</taxon>
        <taxon>Gunneridae</taxon>
        <taxon>Pentapetalae</taxon>
        <taxon>asterids</taxon>
        <taxon>campanulids</taxon>
        <taxon>Asterales</taxon>
        <taxon>Asteraceae</taxon>
        <taxon>Cichorioideae</taxon>
        <taxon>Cichorieae</taxon>
        <taxon>Lactucinae</taxon>
        <taxon>Lactuca</taxon>
    </lineage>
</organism>
<dbReference type="EMBL" id="NBSK02000006">
    <property type="protein sequence ID" value="KAJ0202230.1"/>
    <property type="molecule type" value="Genomic_DNA"/>
</dbReference>
<protein>
    <recommendedName>
        <fullName evidence="5">SWIM-type domain-containing protein</fullName>
    </recommendedName>
</protein>
<dbReference type="Pfam" id="PF04434">
    <property type="entry name" value="SWIM"/>
    <property type="match status" value="1"/>
</dbReference>
<evidence type="ECO:0000256" key="3">
    <source>
        <dbReference type="ARBA" id="ARBA00022833"/>
    </source>
</evidence>
<dbReference type="PROSITE" id="PS50966">
    <property type="entry name" value="ZF_SWIM"/>
    <property type="match status" value="1"/>
</dbReference>
<dbReference type="Proteomes" id="UP000235145">
    <property type="component" value="Unassembled WGS sequence"/>
</dbReference>
<accession>A0A9R1VCJ8</accession>
<dbReference type="InterPro" id="IPR007527">
    <property type="entry name" value="Znf_SWIM"/>
</dbReference>
<evidence type="ECO:0000256" key="1">
    <source>
        <dbReference type="ARBA" id="ARBA00022723"/>
    </source>
</evidence>
<feature type="domain" description="SWIM-type" evidence="5">
    <location>
        <begin position="30"/>
        <end position="62"/>
    </location>
</feature>
<evidence type="ECO:0000313" key="6">
    <source>
        <dbReference type="EMBL" id="KAJ0202230.1"/>
    </source>
</evidence>
<dbReference type="SMART" id="SM00575">
    <property type="entry name" value="ZnF_PMZ"/>
    <property type="match status" value="1"/>
</dbReference>
<comment type="caution">
    <text evidence="6">The sequence shown here is derived from an EMBL/GenBank/DDBJ whole genome shotgun (WGS) entry which is preliminary data.</text>
</comment>
<keyword evidence="1" id="KW-0479">Metal-binding</keyword>
<evidence type="ECO:0000259" key="5">
    <source>
        <dbReference type="PROSITE" id="PS50966"/>
    </source>
</evidence>
<evidence type="ECO:0000256" key="4">
    <source>
        <dbReference type="PROSITE-ProRule" id="PRU00325"/>
    </source>
</evidence>